<accession>A0A2P6M669</accession>
<sequence length="178" mass="18333">MSTPYIGEIRMFGFGTRGAPNGWQACDGSLLPISQFDALFALIGTTYGGDGQTTFAVPDLRGRVPIHQGQGPGLSNYVIGQRAGTETVTVLPTQMPAHTHTAVATTAAATTGTPGNTVLPGAVSDQTMYVTDTTGGRAFTLSPQSVGLAGGSQPHENCMPTLTVQFCIATQGIFPSQA</sequence>
<dbReference type="AlphaFoldDB" id="A0A2P6M669"/>
<dbReference type="RefSeq" id="WP_106991355.1">
    <property type="nucleotide sequence ID" value="NZ_JAVEVW010000032.1"/>
</dbReference>
<name>A0A2P6M669_9GAMM</name>
<organism evidence="2 3">
    <name type="scientific">Arenimonas caeni</name>
    <dbReference type="NCBI Taxonomy" id="2058085"/>
    <lineage>
        <taxon>Bacteria</taxon>
        <taxon>Pseudomonadati</taxon>
        <taxon>Pseudomonadota</taxon>
        <taxon>Gammaproteobacteria</taxon>
        <taxon>Lysobacterales</taxon>
        <taxon>Lysobacteraceae</taxon>
        <taxon>Arenimonas</taxon>
    </lineage>
</organism>
<dbReference type="Gene3D" id="3.90.1340.10">
    <property type="entry name" value="Phage tail collar domain"/>
    <property type="match status" value="1"/>
</dbReference>
<proteinExistence type="predicted"/>
<comment type="caution">
    <text evidence="2">The sequence shown here is derived from an EMBL/GenBank/DDBJ whole genome shotgun (WGS) entry which is preliminary data.</text>
</comment>
<protein>
    <submittedName>
        <fullName evidence="2">Phage tail protein</fullName>
    </submittedName>
</protein>
<dbReference type="OrthoDB" id="9810174at2"/>
<dbReference type="Proteomes" id="UP000241736">
    <property type="component" value="Unassembled WGS sequence"/>
</dbReference>
<keyword evidence="3" id="KW-1185">Reference proteome</keyword>
<reference evidence="2 3" key="1">
    <citation type="submission" date="2018-03" db="EMBL/GenBank/DDBJ databases">
        <title>Arenimonas caeni sp. nov., isolated from activated sludge.</title>
        <authorList>
            <person name="Liu H."/>
        </authorList>
    </citation>
    <scope>NUCLEOTIDE SEQUENCE [LARGE SCALE GENOMIC DNA]</scope>
    <source>
        <strain evidence="3">z29</strain>
    </source>
</reference>
<dbReference type="InterPro" id="IPR037053">
    <property type="entry name" value="Phage_tail_collar_dom_sf"/>
</dbReference>
<evidence type="ECO:0000313" key="3">
    <source>
        <dbReference type="Proteomes" id="UP000241736"/>
    </source>
</evidence>
<evidence type="ECO:0000259" key="1">
    <source>
        <dbReference type="Pfam" id="PF07484"/>
    </source>
</evidence>
<dbReference type="Pfam" id="PF07484">
    <property type="entry name" value="Collar"/>
    <property type="match status" value="1"/>
</dbReference>
<dbReference type="EMBL" id="PVLF01000023">
    <property type="protein sequence ID" value="PRH81490.1"/>
    <property type="molecule type" value="Genomic_DNA"/>
</dbReference>
<gene>
    <name evidence="2" type="ORF">C6N40_12450</name>
</gene>
<dbReference type="InterPro" id="IPR011083">
    <property type="entry name" value="Phage_tail_collar_dom"/>
</dbReference>
<dbReference type="SUPFAM" id="SSF88874">
    <property type="entry name" value="Receptor-binding domain of short tail fibre protein gp12"/>
    <property type="match status" value="1"/>
</dbReference>
<evidence type="ECO:0000313" key="2">
    <source>
        <dbReference type="EMBL" id="PRH81490.1"/>
    </source>
</evidence>
<feature type="domain" description="Phage tail collar" evidence="1">
    <location>
        <begin position="7"/>
        <end position="65"/>
    </location>
</feature>